<feature type="region of interest" description="Disordered" evidence="1">
    <location>
        <begin position="492"/>
        <end position="515"/>
    </location>
</feature>
<proteinExistence type="predicted"/>
<feature type="compositionally biased region" description="Basic residues" evidence="1">
    <location>
        <begin position="326"/>
        <end position="338"/>
    </location>
</feature>
<feature type="region of interest" description="Disordered" evidence="1">
    <location>
        <begin position="399"/>
        <end position="446"/>
    </location>
</feature>
<evidence type="ECO:0000256" key="1">
    <source>
        <dbReference type="SAM" id="MobiDB-lite"/>
    </source>
</evidence>
<name>M2R5Q9_CERS8</name>
<feature type="region of interest" description="Disordered" evidence="1">
    <location>
        <begin position="314"/>
        <end position="339"/>
    </location>
</feature>
<evidence type="ECO:0000313" key="3">
    <source>
        <dbReference type="Proteomes" id="UP000016930"/>
    </source>
</evidence>
<keyword evidence="3" id="KW-1185">Reference proteome</keyword>
<protein>
    <submittedName>
        <fullName evidence="2">Uncharacterized protein</fullName>
    </submittedName>
</protein>
<organism evidence="2 3">
    <name type="scientific">Ceriporiopsis subvermispora (strain B)</name>
    <name type="common">White-rot fungus</name>
    <name type="synonym">Gelatoporia subvermispora</name>
    <dbReference type="NCBI Taxonomy" id="914234"/>
    <lineage>
        <taxon>Eukaryota</taxon>
        <taxon>Fungi</taxon>
        <taxon>Dikarya</taxon>
        <taxon>Basidiomycota</taxon>
        <taxon>Agaricomycotina</taxon>
        <taxon>Agaricomycetes</taxon>
        <taxon>Polyporales</taxon>
        <taxon>Gelatoporiaceae</taxon>
        <taxon>Gelatoporia</taxon>
    </lineage>
</organism>
<feature type="compositionally biased region" description="Basic and acidic residues" evidence="1">
    <location>
        <begin position="314"/>
        <end position="325"/>
    </location>
</feature>
<dbReference type="Proteomes" id="UP000016930">
    <property type="component" value="Unassembled WGS sequence"/>
</dbReference>
<feature type="region of interest" description="Disordered" evidence="1">
    <location>
        <begin position="166"/>
        <end position="192"/>
    </location>
</feature>
<dbReference type="HOGENOM" id="CLU_528914_0_0_1"/>
<sequence length="515" mass="57783">MSSQTGSSFAYDFTAMSPAQIQQMLAAYQTHQAQVQQQSYPATPPSSLGSVSINAAPDINSGTHSASLTTFGHISTNTAPTFNPSDLRASVDHTAGFVSREIHDFGGPDPVMYGGIRDENSTPWHASGPPLTPPVLAQEERLAQLEKKHEEEMTSLRQQVIEGHAAQAQLQQGASQYQTQGDDDRKPRNPPFEHVLHDCARMLLGDPLKKRQPGIDPGNNAYYDLPASLRPGEPARHANDPEKTPLYNPEWEHPARHPVNDKYILAVSALVSHKLNQDEYRDLNLAGMRQSDVKAAATRYFESMREQWLTRRDTERRMKREAKLQKDRRRQRKRRVRGIKGALQTDWMSSEYTLDDDGVRSERGAPKPLRVRPLEWRSPSLLRLYARLRPLFGVTVDTTYNDESDSSADERRVSAVGHSQTRVRDTGVPGNNDPPPTTSRPGKGPVYKNCVSRKWARENHAEDLLALLPDPPADHTIWDLVILDEELDPEDLAWLADNEDDNGTDGDEHSDHDEI</sequence>
<feature type="compositionally biased region" description="Basic and acidic residues" evidence="1">
    <location>
        <begin position="506"/>
        <end position="515"/>
    </location>
</feature>
<dbReference type="EMBL" id="KB445806">
    <property type="protein sequence ID" value="EMD33477.1"/>
    <property type="molecule type" value="Genomic_DNA"/>
</dbReference>
<evidence type="ECO:0000313" key="2">
    <source>
        <dbReference type="EMBL" id="EMD33477.1"/>
    </source>
</evidence>
<accession>M2R5Q9</accession>
<feature type="compositionally biased region" description="Acidic residues" evidence="1">
    <location>
        <begin position="492"/>
        <end position="505"/>
    </location>
</feature>
<dbReference type="OrthoDB" id="2735528at2759"/>
<feature type="compositionally biased region" description="Low complexity" evidence="1">
    <location>
        <begin position="166"/>
        <end position="180"/>
    </location>
</feature>
<gene>
    <name evidence="2" type="ORF">CERSUDRAFT_76694</name>
</gene>
<dbReference type="AlphaFoldDB" id="M2R5Q9"/>
<reference evidence="2 3" key="1">
    <citation type="journal article" date="2012" name="Proc. Natl. Acad. Sci. U.S.A.">
        <title>Comparative genomics of Ceriporiopsis subvermispora and Phanerochaete chrysosporium provide insight into selective ligninolysis.</title>
        <authorList>
            <person name="Fernandez-Fueyo E."/>
            <person name="Ruiz-Duenas F.J."/>
            <person name="Ferreira P."/>
            <person name="Floudas D."/>
            <person name="Hibbett D.S."/>
            <person name="Canessa P."/>
            <person name="Larrondo L.F."/>
            <person name="James T.Y."/>
            <person name="Seelenfreund D."/>
            <person name="Lobos S."/>
            <person name="Polanco R."/>
            <person name="Tello M."/>
            <person name="Honda Y."/>
            <person name="Watanabe T."/>
            <person name="Watanabe T."/>
            <person name="Ryu J.S."/>
            <person name="Kubicek C.P."/>
            <person name="Schmoll M."/>
            <person name="Gaskell J."/>
            <person name="Hammel K.E."/>
            <person name="St John F.J."/>
            <person name="Vanden Wymelenberg A."/>
            <person name="Sabat G."/>
            <person name="Splinter BonDurant S."/>
            <person name="Syed K."/>
            <person name="Yadav J.S."/>
            <person name="Doddapaneni H."/>
            <person name="Subramanian V."/>
            <person name="Lavin J.L."/>
            <person name="Oguiza J.A."/>
            <person name="Perez G."/>
            <person name="Pisabarro A.G."/>
            <person name="Ramirez L."/>
            <person name="Santoyo F."/>
            <person name="Master E."/>
            <person name="Coutinho P.M."/>
            <person name="Henrissat B."/>
            <person name="Lombard V."/>
            <person name="Magnuson J.K."/>
            <person name="Kuees U."/>
            <person name="Hori C."/>
            <person name="Igarashi K."/>
            <person name="Samejima M."/>
            <person name="Held B.W."/>
            <person name="Barry K.W."/>
            <person name="LaButti K.M."/>
            <person name="Lapidus A."/>
            <person name="Lindquist E.A."/>
            <person name="Lucas S.M."/>
            <person name="Riley R."/>
            <person name="Salamov A.A."/>
            <person name="Hoffmeister D."/>
            <person name="Schwenk D."/>
            <person name="Hadar Y."/>
            <person name="Yarden O."/>
            <person name="de Vries R.P."/>
            <person name="Wiebenga A."/>
            <person name="Stenlid J."/>
            <person name="Eastwood D."/>
            <person name="Grigoriev I.V."/>
            <person name="Berka R.M."/>
            <person name="Blanchette R.A."/>
            <person name="Kersten P."/>
            <person name="Martinez A.T."/>
            <person name="Vicuna R."/>
            <person name="Cullen D."/>
        </authorList>
    </citation>
    <scope>NUCLEOTIDE SEQUENCE [LARGE SCALE GENOMIC DNA]</scope>
    <source>
        <strain evidence="2 3">B</strain>
    </source>
</reference>